<dbReference type="AlphaFoldDB" id="A0A1Y5IEH2"/>
<evidence type="ECO:0000259" key="2">
    <source>
        <dbReference type="PROSITE" id="PS50280"/>
    </source>
</evidence>
<dbReference type="EMBL" id="KZ155776">
    <property type="protein sequence ID" value="OUS47901.1"/>
    <property type="molecule type" value="Genomic_DNA"/>
</dbReference>
<dbReference type="InterPro" id="IPR050600">
    <property type="entry name" value="SETD3_SETD6_MTase"/>
</dbReference>
<dbReference type="InterPro" id="IPR046341">
    <property type="entry name" value="SET_dom_sf"/>
</dbReference>
<dbReference type="SUPFAM" id="SSF82199">
    <property type="entry name" value="SET domain"/>
    <property type="match status" value="1"/>
</dbReference>
<dbReference type="Gene3D" id="3.90.1410.10">
    <property type="entry name" value="set domain protein methyltransferase, domain 1"/>
    <property type="match status" value="1"/>
</dbReference>
<reference evidence="3" key="1">
    <citation type="submission" date="2017-04" db="EMBL/GenBank/DDBJ databases">
        <title>Population genomics of picophytoplankton unveils novel chromosome hypervariability.</title>
        <authorList>
            <consortium name="DOE Joint Genome Institute"/>
            <person name="Blanc-Mathieu R."/>
            <person name="Krasovec M."/>
            <person name="Hebrard M."/>
            <person name="Yau S."/>
            <person name="Desgranges E."/>
            <person name="Martin J."/>
            <person name="Schackwitz W."/>
            <person name="Kuo A."/>
            <person name="Salin G."/>
            <person name="Donnadieu C."/>
            <person name="Desdevises Y."/>
            <person name="Sanchez-Ferandin S."/>
            <person name="Moreau H."/>
            <person name="Rivals E."/>
            <person name="Grigoriev I.V."/>
            <person name="Grimsley N."/>
            <person name="Eyre-Walker A."/>
            <person name="Piganeau G."/>
        </authorList>
    </citation>
    <scope>NUCLEOTIDE SEQUENCE [LARGE SCALE GENOMIC DNA]</scope>
    <source>
        <strain evidence="3">RCC 1115</strain>
    </source>
</reference>
<evidence type="ECO:0000313" key="3">
    <source>
        <dbReference type="EMBL" id="OUS47901.1"/>
    </source>
</evidence>
<dbReference type="GO" id="GO:0016279">
    <property type="term" value="F:protein-lysine N-methyltransferase activity"/>
    <property type="evidence" value="ECO:0007669"/>
    <property type="project" value="TreeGrafter"/>
</dbReference>
<feature type="region of interest" description="Disordered" evidence="1">
    <location>
        <begin position="1"/>
        <end position="24"/>
    </location>
</feature>
<protein>
    <recommendedName>
        <fullName evidence="2">SET domain-containing protein</fullName>
    </recommendedName>
</protein>
<dbReference type="PANTHER" id="PTHR13271:SF145">
    <property type="entry name" value="SET DOMAIN-CONTAINING PROTEIN"/>
    <property type="match status" value="1"/>
</dbReference>
<proteinExistence type="predicted"/>
<accession>A0A1Y5IEH2</accession>
<gene>
    <name evidence="3" type="ORF">BE221DRAFT_69742</name>
</gene>
<evidence type="ECO:0000256" key="1">
    <source>
        <dbReference type="SAM" id="MobiDB-lite"/>
    </source>
</evidence>
<dbReference type="InterPro" id="IPR001214">
    <property type="entry name" value="SET_dom"/>
</dbReference>
<name>A0A1Y5IEH2_OSTTA</name>
<sequence>MGKKSATRASDAAGEPSRESTASTSVEAFTSWCASKTIELNGVAVGKSRASGRGCVATRDLSVGEVVVRVPDEVVLTTETSSVRTELDAFVGDDGVESPRLEKELLVIAVMCEMLRGEKNSEWGAYLRVVREGAENGHSILAWDDEQAEALEGTDTWFDAYENDDEGLDLPTMTDEHWEHVVRLFFERNPELARGMDEDELRELHFAATAMVAGYSFTLGDEEIQGMVPFWDMLNHAPPCAASVRLNHDPKRGLQMITVREVKKGEEVFNTYGPLRNAELLRRYGFVLARNPHGGTTVGLDEVIEAAMMANPDLYEELPLRLAWLESRGLADEELSTRFFVHQTGRPSHELLITMRALILKPEEMTALIETDFEDEEQLMILEGNDETRAEQSYMVGAALQFLSVHANERYAISMKASRLAYKMYADVSPTSETHESLYREWAAALVRMNEQQALIKLGRWTYHPARSEDALLHAWPFPEDEDEDDEIMVCTPVEE</sequence>
<dbReference type="eggNOG" id="KOG1338">
    <property type="taxonomic scope" value="Eukaryota"/>
</dbReference>
<dbReference type="Pfam" id="PF00856">
    <property type="entry name" value="SET"/>
    <property type="match status" value="1"/>
</dbReference>
<feature type="domain" description="SET" evidence="2">
    <location>
        <begin position="41"/>
        <end position="273"/>
    </location>
</feature>
<dbReference type="PANTHER" id="PTHR13271">
    <property type="entry name" value="UNCHARACTERIZED PUTATIVE METHYLTRANSFERASE"/>
    <property type="match status" value="1"/>
</dbReference>
<dbReference type="Proteomes" id="UP000195557">
    <property type="component" value="Unassembled WGS sequence"/>
</dbReference>
<dbReference type="PROSITE" id="PS50280">
    <property type="entry name" value="SET"/>
    <property type="match status" value="1"/>
</dbReference>
<organism evidence="3">
    <name type="scientific">Ostreococcus tauri</name>
    <name type="common">Marine green alga</name>
    <dbReference type="NCBI Taxonomy" id="70448"/>
    <lineage>
        <taxon>Eukaryota</taxon>
        <taxon>Viridiplantae</taxon>
        <taxon>Chlorophyta</taxon>
        <taxon>Mamiellophyceae</taxon>
        <taxon>Mamiellales</taxon>
        <taxon>Bathycoccaceae</taxon>
        <taxon>Ostreococcus</taxon>
    </lineage>
</organism>